<proteinExistence type="predicted"/>
<name>A0AAV1NT11_SCOSC</name>
<reference evidence="1 2" key="1">
    <citation type="submission" date="2024-01" db="EMBL/GenBank/DDBJ databases">
        <authorList>
            <person name="Alioto T."/>
            <person name="Alioto T."/>
            <person name="Gomez Garrido J."/>
        </authorList>
    </citation>
    <scope>NUCLEOTIDE SEQUENCE [LARGE SCALE GENOMIC DNA]</scope>
</reference>
<protein>
    <submittedName>
        <fullName evidence="1">Uncharacterized protein</fullName>
    </submittedName>
</protein>
<organism evidence="1 2">
    <name type="scientific">Scomber scombrus</name>
    <name type="common">Atlantic mackerel</name>
    <name type="synonym">Scomber vernalis</name>
    <dbReference type="NCBI Taxonomy" id="13677"/>
    <lineage>
        <taxon>Eukaryota</taxon>
        <taxon>Metazoa</taxon>
        <taxon>Chordata</taxon>
        <taxon>Craniata</taxon>
        <taxon>Vertebrata</taxon>
        <taxon>Euteleostomi</taxon>
        <taxon>Actinopterygii</taxon>
        <taxon>Neopterygii</taxon>
        <taxon>Teleostei</taxon>
        <taxon>Neoteleostei</taxon>
        <taxon>Acanthomorphata</taxon>
        <taxon>Pelagiaria</taxon>
        <taxon>Scombriformes</taxon>
        <taxon>Scombridae</taxon>
        <taxon>Scomber</taxon>
    </lineage>
</organism>
<evidence type="ECO:0000313" key="2">
    <source>
        <dbReference type="Proteomes" id="UP001314229"/>
    </source>
</evidence>
<comment type="caution">
    <text evidence="1">The sequence shown here is derived from an EMBL/GenBank/DDBJ whole genome shotgun (WGS) entry which is preliminary data.</text>
</comment>
<gene>
    <name evidence="1" type="ORF">FSCOSCO3_A031296</name>
</gene>
<keyword evidence="2" id="KW-1185">Reference proteome</keyword>
<dbReference type="AlphaFoldDB" id="A0AAV1NT11"/>
<dbReference type="Proteomes" id="UP001314229">
    <property type="component" value="Unassembled WGS sequence"/>
</dbReference>
<accession>A0AAV1NT11</accession>
<dbReference type="EMBL" id="CAWUFR010000055">
    <property type="protein sequence ID" value="CAK6962118.1"/>
    <property type="molecule type" value="Genomic_DNA"/>
</dbReference>
<evidence type="ECO:0000313" key="1">
    <source>
        <dbReference type="EMBL" id="CAK6962118.1"/>
    </source>
</evidence>
<sequence>MREVYSRQKAAEHAVQWTKEGLCVVLDSATRSAVQNMSALTLISPCDSDTGLLLPNSDCFSAANQEAKQTNAIRTVDPSHRSFNRGEFFSETPFRQVTNRVVGNN</sequence>